<evidence type="ECO:0000313" key="2">
    <source>
        <dbReference type="EMBL" id="MBW5424737.1"/>
    </source>
</evidence>
<organism evidence="2 3">
    <name type="scientific">Streptomyces anatolicus</name>
    <dbReference type="NCBI Taxonomy" id="2675858"/>
    <lineage>
        <taxon>Bacteria</taxon>
        <taxon>Bacillati</taxon>
        <taxon>Actinomycetota</taxon>
        <taxon>Actinomycetes</taxon>
        <taxon>Kitasatosporales</taxon>
        <taxon>Streptomycetaceae</taxon>
        <taxon>Streptomyces</taxon>
    </lineage>
</organism>
<dbReference type="PROSITE" id="PS51318">
    <property type="entry name" value="TAT"/>
    <property type="match status" value="1"/>
</dbReference>
<accession>A0ABS6YW00</accession>
<dbReference type="InterPro" id="IPR006311">
    <property type="entry name" value="TAT_signal"/>
</dbReference>
<dbReference type="Proteomes" id="UP001197114">
    <property type="component" value="Unassembled WGS sequence"/>
</dbReference>
<keyword evidence="3" id="KW-1185">Reference proteome</keyword>
<protein>
    <recommendedName>
        <fullName evidence="4">ATP-binding protein</fullName>
    </recommendedName>
</protein>
<evidence type="ECO:0008006" key="4">
    <source>
        <dbReference type="Google" id="ProtNLM"/>
    </source>
</evidence>
<name>A0ABS6YW00_9ACTN</name>
<reference evidence="2 3" key="1">
    <citation type="submission" date="2019-11" db="EMBL/GenBank/DDBJ databases">
        <authorList>
            <person name="Ay H."/>
        </authorList>
    </citation>
    <scope>NUCLEOTIDE SEQUENCE [LARGE SCALE GENOMIC DNA]</scope>
    <source>
        <strain evidence="2 3">BG9H</strain>
    </source>
</reference>
<keyword evidence="1" id="KW-0732">Signal</keyword>
<dbReference type="EMBL" id="WMBF01000364">
    <property type="protein sequence ID" value="MBW5424737.1"/>
    <property type="molecule type" value="Genomic_DNA"/>
</dbReference>
<gene>
    <name evidence="2" type="ORF">GKQ77_24755</name>
</gene>
<dbReference type="RefSeq" id="WP_219691163.1">
    <property type="nucleotide sequence ID" value="NZ_WMBF01000364.1"/>
</dbReference>
<comment type="caution">
    <text evidence="2">The sequence shown here is derived from an EMBL/GenBank/DDBJ whole genome shotgun (WGS) entry which is preliminary data.</text>
</comment>
<proteinExistence type="predicted"/>
<feature type="chain" id="PRO_5047252359" description="ATP-binding protein" evidence="1">
    <location>
        <begin position="39"/>
        <end position="128"/>
    </location>
</feature>
<evidence type="ECO:0000256" key="1">
    <source>
        <dbReference type="SAM" id="SignalP"/>
    </source>
</evidence>
<sequence>MTGHTAPRSPRPGSRALLRAGLVLTAAGAALGAGSASAAGVATPIGDVDGASALSALTAAAHSTLAPAKNLQLDPLANTSVDPLNNALGTQVADFKPVTTAVATGPLARGGSLDDLPLVGPVTKLLPG</sequence>
<feature type="signal peptide" evidence="1">
    <location>
        <begin position="1"/>
        <end position="38"/>
    </location>
</feature>
<evidence type="ECO:0000313" key="3">
    <source>
        <dbReference type="Proteomes" id="UP001197114"/>
    </source>
</evidence>